<proteinExistence type="predicted"/>
<dbReference type="EMBL" id="JAUUTY010000001">
    <property type="protein sequence ID" value="KAK1696009.1"/>
    <property type="molecule type" value="Genomic_DNA"/>
</dbReference>
<evidence type="ECO:0000256" key="1">
    <source>
        <dbReference type="SAM" id="MobiDB-lite"/>
    </source>
</evidence>
<dbReference type="SUPFAM" id="SSF81383">
    <property type="entry name" value="F-box domain"/>
    <property type="match status" value="1"/>
</dbReference>
<dbReference type="SMART" id="SM00256">
    <property type="entry name" value="FBOX"/>
    <property type="match status" value="1"/>
</dbReference>
<sequence length="565" mass="61956">MATSRGDEITAGSKLLDCGGGVAVEREETSSSNKASGIWTRSRRAREGAEACALVCEETAGWIRRRRRVIASVDLPEETVVWEILVRLPAKSLLRCRAVCRSWYTLTSAPNFLVAHHKHQPSLPLIQFSRMKDGYVVWGRPLLHIATLLNACDLRRRRRRPVFCLRFPRERYDRDPVLDISFDASCDGLLLFSSRDGCSYICNPATRECALLPGLTGMCGVAGLYLHRSSGEYRVLYWKKNWPSDHNVRYYVLTVGSPEPRCIGLPMASPSMEKAMLAGMYCYSDAHCFWQVPVPMPVVLHNCLHWPDLRTAGQHLERLVVFDTVLESFRWMRSPATTADTRASLFEMEGMLGISCLDATHGVGVVCQRVVVLLRIPGNLLPPCGHPFPEGSGPIPEVGYSVTCFAGSVAEASCDTDMVILHVHMGLRAVLSRMATKKSVGTIGEADLKGKKASQPSPFQQSVGLALGSGAQVRASPSFPSISNPINEIRDDVLIILLPYAAVLMKYWAGLHGENDAADIQASANNLMRLATMGGGADPGGPGPNLTLRLEDKKPRDDKDVGDIA</sequence>
<dbReference type="Pfam" id="PF12937">
    <property type="entry name" value="F-box-like"/>
    <property type="match status" value="1"/>
</dbReference>
<feature type="compositionally biased region" description="Basic and acidic residues" evidence="1">
    <location>
        <begin position="549"/>
        <end position="565"/>
    </location>
</feature>
<evidence type="ECO:0000313" key="3">
    <source>
        <dbReference type="EMBL" id="KAK1696009.1"/>
    </source>
</evidence>
<dbReference type="AlphaFoldDB" id="A0AAD8U1F6"/>
<organism evidence="3 4">
    <name type="scientific">Lolium multiflorum</name>
    <name type="common">Italian ryegrass</name>
    <name type="synonym">Lolium perenne subsp. multiflorum</name>
    <dbReference type="NCBI Taxonomy" id="4521"/>
    <lineage>
        <taxon>Eukaryota</taxon>
        <taxon>Viridiplantae</taxon>
        <taxon>Streptophyta</taxon>
        <taxon>Embryophyta</taxon>
        <taxon>Tracheophyta</taxon>
        <taxon>Spermatophyta</taxon>
        <taxon>Magnoliopsida</taxon>
        <taxon>Liliopsida</taxon>
        <taxon>Poales</taxon>
        <taxon>Poaceae</taxon>
        <taxon>BOP clade</taxon>
        <taxon>Pooideae</taxon>
        <taxon>Poodae</taxon>
        <taxon>Poeae</taxon>
        <taxon>Poeae Chloroplast Group 2 (Poeae type)</taxon>
        <taxon>Loliodinae</taxon>
        <taxon>Loliinae</taxon>
        <taxon>Lolium</taxon>
    </lineage>
</organism>
<name>A0AAD8U1F6_LOLMU</name>
<reference evidence="3" key="1">
    <citation type="submission" date="2023-07" db="EMBL/GenBank/DDBJ databases">
        <title>A chromosome-level genome assembly of Lolium multiflorum.</title>
        <authorList>
            <person name="Chen Y."/>
            <person name="Copetti D."/>
            <person name="Kolliker R."/>
            <person name="Studer B."/>
        </authorList>
    </citation>
    <scope>NUCLEOTIDE SEQUENCE</scope>
    <source>
        <strain evidence="3">02402/16</strain>
        <tissue evidence="3">Leaf</tissue>
    </source>
</reference>
<evidence type="ECO:0000313" key="4">
    <source>
        <dbReference type="Proteomes" id="UP001231189"/>
    </source>
</evidence>
<keyword evidence="4" id="KW-1185">Reference proteome</keyword>
<gene>
    <name evidence="3" type="ORF">QYE76_012706</name>
</gene>
<accession>A0AAD8U1F6</accession>
<dbReference type="InterPro" id="IPR050796">
    <property type="entry name" value="SCF_F-box_component"/>
</dbReference>
<dbReference type="Gene3D" id="1.20.1280.50">
    <property type="match status" value="1"/>
</dbReference>
<dbReference type="InterPro" id="IPR001810">
    <property type="entry name" value="F-box_dom"/>
</dbReference>
<comment type="caution">
    <text evidence="3">The sequence shown here is derived from an EMBL/GenBank/DDBJ whole genome shotgun (WGS) entry which is preliminary data.</text>
</comment>
<dbReference type="PANTHER" id="PTHR31672">
    <property type="entry name" value="BNACNNG10540D PROTEIN"/>
    <property type="match status" value="1"/>
</dbReference>
<evidence type="ECO:0000259" key="2">
    <source>
        <dbReference type="SMART" id="SM00256"/>
    </source>
</evidence>
<dbReference type="PANTHER" id="PTHR31672:SF2">
    <property type="entry name" value="F-BOX DOMAIN-CONTAINING PROTEIN"/>
    <property type="match status" value="1"/>
</dbReference>
<dbReference type="CDD" id="cd22157">
    <property type="entry name" value="F-box_AtFBW1-like"/>
    <property type="match status" value="1"/>
</dbReference>
<feature type="region of interest" description="Disordered" evidence="1">
    <location>
        <begin position="533"/>
        <end position="565"/>
    </location>
</feature>
<feature type="domain" description="F-box" evidence="2">
    <location>
        <begin position="75"/>
        <end position="116"/>
    </location>
</feature>
<protein>
    <recommendedName>
        <fullName evidence="2">F-box domain-containing protein</fullName>
    </recommendedName>
</protein>
<dbReference type="InterPro" id="IPR036047">
    <property type="entry name" value="F-box-like_dom_sf"/>
</dbReference>
<dbReference type="Proteomes" id="UP001231189">
    <property type="component" value="Unassembled WGS sequence"/>
</dbReference>